<dbReference type="SUPFAM" id="SSF51971">
    <property type="entry name" value="Nucleotide-binding domain"/>
    <property type="match status" value="1"/>
</dbReference>
<protein>
    <submittedName>
        <fullName evidence="4">D-amino-acid oxidase</fullName>
    </submittedName>
</protein>
<dbReference type="Gene3D" id="3.50.50.60">
    <property type="entry name" value="FAD/NAD(P)-binding domain"/>
    <property type="match status" value="1"/>
</dbReference>
<sequence length="339" mass="34058">MSTTARVLVAGAGAFGLASALALADAGCHVTVCDPGGPNASSVAAGMIAPVFEAVLDDAVRDHFDLLMGARDLWPGFAERAGVFLDRSGGLAVGDDGWLDDLATRFNALHEWPTEIGGATARALAPGLSDAYDRALLTREDWRIDAATALKALADAARAAGVVFEPRVVTDGGEADVLVVATGADDALVDIAPELAELSPIKGHIVRVSTPASGAVVRSKGIYAAPGEAMAFGATMEAGLSDVVVDPAKAKALLAAGLRLFPGLGDARVDAVAGVRAATADGLPLIGPGRTPGVILAAGARRNGWLLAPLVGRMVAAQVTGGDAGPYAARLAANRFSGG</sequence>
<dbReference type="GO" id="GO:0005737">
    <property type="term" value="C:cytoplasm"/>
    <property type="evidence" value="ECO:0007669"/>
    <property type="project" value="TreeGrafter"/>
</dbReference>
<dbReference type="PANTHER" id="PTHR13847:SF289">
    <property type="entry name" value="GLYCINE OXIDASE"/>
    <property type="match status" value="1"/>
</dbReference>
<feature type="signal peptide" evidence="2">
    <location>
        <begin position="1"/>
        <end position="24"/>
    </location>
</feature>
<evidence type="ECO:0000256" key="2">
    <source>
        <dbReference type="SAM" id="SignalP"/>
    </source>
</evidence>
<comment type="caution">
    <text evidence="4">The sequence shown here is derived from an EMBL/GenBank/DDBJ whole genome shotgun (WGS) entry which is preliminary data.</text>
</comment>
<dbReference type="Gene3D" id="3.30.9.10">
    <property type="entry name" value="D-Amino Acid Oxidase, subunit A, domain 2"/>
    <property type="match status" value="1"/>
</dbReference>
<dbReference type="EMBL" id="QFYS01000012">
    <property type="protein sequence ID" value="RAK62297.1"/>
    <property type="molecule type" value="Genomic_DNA"/>
</dbReference>
<dbReference type="SUPFAM" id="SSF54373">
    <property type="entry name" value="FAD-linked reductases, C-terminal domain"/>
    <property type="match status" value="1"/>
</dbReference>
<evidence type="ECO:0000313" key="4">
    <source>
        <dbReference type="EMBL" id="RAK62297.1"/>
    </source>
</evidence>
<organism evidence="4 5">
    <name type="scientific">Phenylobacterium kunshanense</name>
    <dbReference type="NCBI Taxonomy" id="1445034"/>
    <lineage>
        <taxon>Bacteria</taxon>
        <taxon>Pseudomonadati</taxon>
        <taxon>Pseudomonadota</taxon>
        <taxon>Alphaproteobacteria</taxon>
        <taxon>Caulobacterales</taxon>
        <taxon>Caulobacteraceae</taxon>
        <taxon>Phenylobacterium</taxon>
    </lineage>
</organism>
<dbReference type="Pfam" id="PF01266">
    <property type="entry name" value="DAO"/>
    <property type="match status" value="1"/>
</dbReference>
<evidence type="ECO:0000259" key="3">
    <source>
        <dbReference type="Pfam" id="PF01266"/>
    </source>
</evidence>
<name>A0A328B5X5_9CAUL</name>
<dbReference type="Proteomes" id="UP000249524">
    <property type="component" value="Unassembled WGS sequence"/>
</dbReference>
<dbReference type="AlphaFoldDB" id="A0A328B5X5"/>
<evidence type="ECO:0000313" key="5">
    <source>
        <dbReference type="Proteomes" id="UP000249524"/>
    </source>
</evidence>
<keyword evidence="5" id="KW-1185">Reference proteome</keyword>
<evidence type="ECO:0000256" key="1">
    <source>
        <dbReference type="ARBA" id="ARBA00023002"/>
    </source>
</evidence>
<feature type="domain" description="FAD dependent oxidoreductase" evidence="3">
    <location>
        <begin position="6"/>
        <end position="317"/>
    </location>
</feature>
<proteinExistence type="predicted"/>
<keyword evidence="2" id="KW-0732">Signal</keyword>
<dbReference type="PANTHER" id="PTHR13847">
    <property type="entry name" value="SARCOSINE DEHYDROGENASE-RELATED"/>
    <property type="match status" value="1"/>
</dbReference>
<dbReference type="OrthoDB" id="9790035at2"/>
<dbReference type="InterPro" id="IPR036188">
    <property type="entry name" value="FAD/NAD-bd_sf"/>
</dbReference>
<dbReference type="GO" id="GO:0016491">
    <property type="term" value="F:oxidoreductase activity"/>
    <property type="evidence" value="ECO:0007669"/>
    <property type="project" value="UniProtKB-KW"/>
</dbReference>
<keyword evidence="1" id="KW-0560">Oxidoreductase</keyword>
<gene>
    <name evidence="4" type="ORF">DJ019_19390</name>
</gene>
<reference evidence="4 5" key="1">
    <citation type="submission" date="2018-05" db="EMBL/GenBank/DDBJ databases">
        <authorList>
            <person name="Lanie J.A."/>
            <person name="Ng W.-L."/>
            <person name="Kazmierczak K.M."/>
            <person name="Andrzejewski T.M."/>
            <person name="Davidsen T.M."/>
            <person name="Wayne K.J."/>
            <person name="Tettelin H."/>
            <person name="Glass J.I."/>
            <person name="Rusch D."/>
            <person name="Podicherti R."/>
            <person name="Tsui H.-C.T."/>
            <person name="Winkler M.E."/>
        </authorList>
    </citation>
    <scope>NUCLEOTIDE SEQUENCE [LARGE SCALE GENOMIC DNA]</scope>
    <source>
        <strain evidence="4 5">BUT-10</strain>
    </source>
</reference>
<accession>A0A328B5X5</accession>
<dbReference type="RefSeq" id="WP_111278199.1">
    <property type="nucleotide sequence ID" value="NZ_QFYS01000012.1"/>
</dbReference>
<dbReference type="InterPro" id="IPR006076">
    <property type="entry name" value="FAD-dep_OxRdtase"/>
</dbReference>
<feature type="chain" id="PRO_5016238124" evidence="2">
    <location>
        <begin position="25"/>
        <end position="339"/>
    </location>
</feature>